<organism evidence="2">
    <name type="scientific">Plasmodium relictum</name>
    <dbReference type="NCBI Taxonomy" id="85471"/>
    <lineage>
        <taxon>Eukaryota</taxon>
        <taxon>Sar</taxon>
        <taxon>Alveolata</taxon>
        <taxon>Apicomplexa</taxon>
        <taxon>Aconoidasida</taxon>
        <taxon>Haemosporida</taxon>
        <taxon>Plasmodiidae</taxon>
        <taxon>Plasmodium</taxon>
        <taxon>Plasmodium (Haemamoeba)</taxon>
    </lineage>
</organism>
<feature type="non-terminal residue" evidence="2">
    <location>
        <position position="1"/>
    </location>
</feature>
<dbReference type="EMBL" id="KF026629">
    <property type="protein sequence ID" value="AHU86523.1"/>
    <property type="molecule type" value="Genomic_DNA"/>
</dbReference>
<evidence type="ECO:0000313" key="2">
    <source>
        <dbReference type="EMBL" id="AHU86523.1"/>
    </source>
</evidence>
<proteinExistence type="predicted"/>
<dbReference type="VEuPathDB" id="PlasmoDB:PRELSG_0805400"/>
<feature type="non-terminal residue" evidence="2">
    <location>
        <position position="106"/>
    </location>
</feature>
<protein>
    <submittedName>
        <fullName evidence="2">Asparagine-rich antigen</fullName>
    </submittedName>
</protein>
<feature type="region of interest" description="Disordered" evidence="1">
    <location>
        <begin position="33"/>
        <end position="55"/>
    </location>
</feature>
<feature type="compositionally biased region" description="Basic residues" evidence="1">
    <location>
        <begin position="38"/>
        <end position="48"/>
    </location>
</feature>
<name>X4R577_PLARL</name>
<sequence>DIMKNDMEENYNNTLSNNAIGNDLLNKKELIKSENKGLKRGRGRPPKRKLSEDSQLSLDDVEQNFCRNNENMELMECMESFDKDCTRPMKGVSYNDRKGSWLAYWS</sequence>
<dbReference type="AlphaFoldDB" id="X4R577"/>
<dbReference type="EMBL" id="KF026630">
    <property type="protein sequence ID" value="AHU86524.1"/>
    <property type="molecule type" value="Genomic_DNA"/>
</dbReference>
<reference evidence="2" key="1">
    <citation type="journal article" date="2013" name="Malar. J.">
        <title>Identification and characterization of the merozoite surface protein 1 (msp1) gene in a host-generalist avian malaria parasite, Plasmodium relictum (lineages SGS1 and GRW4) with the use of blood transcriptome.</title>
        <authorList>
            <person name="Hellgren O."/>
            <person name="Kutzer M."/>
            <person name="Bensch S."/>
            <person name="Valkiunas G."/>
            <person name="Palinauskas V."/>
        </authorList>
    </citation>
    <scope>NUCLEOTIDE SEQUENCE</scope>
    <source>
        <strain evidence="3">GRW4</strain>
        <strain evidence="2">SGS1</strain>
    </source>
</reference>
<evidence type="ECO:0000256" key="1">
    <source>
        <dbReference type="SAM" id="MobiDB-lite"/>
    </source>
</evidence>
<evidence type="ECO:0000313" key="3">
    <source>
        <dbReference type="EMBL" id="AHU86524.1"/>
    </source>
</evidence>
<accession>X4R577</accession>